<dbReference type="CDD" id="cd08916">
    <property type="entry name" value="TrHb3_P"/>
    <property type="match status" value="1"/>
</dbReference>
<dbReference type="GO" id="GO:0019825">
    <property type="term" value="F:oxygen binding"/>
    <property type="evidence" value="ECO:0007669"/>
    <property type="project" value="InterPro"/>
</dbReference>
<dbReference type="AlphaFoldDB" id="A0A4V2Z7V9"/>
<dbReference type="GO" id="GO:0020037">
    <property type="term" value="F:heme binding"/>
    <property type="evidence" value="ECO:0007669"/>
    <property type="project" value="InterPro"/>
</dbReference>
<dbReference type="OrthoDB" id="25954at2"/>
<gene>
    <name evidence="1" type="ORF">E1B25_10890</name>
</gene>
<dbReference type="Proteomes" id="UP000294662">
    <property type="component" value="Unassembled WGS sequence"/>
</dbReference>
<proteinExistence type="predicted"/>
<sequence>MSDRFNPEQAVPDRKCGQLKQAVEIIGIDRAYLSRMLDFFVARIRADKQLCRVFEGKTTQDRRAQVERMRAFWLDVAVHDGGSTEKLVAVHRNLPGLRREDFDRWLELFRATLEETAPTPEAANYLVTRAERIAQRLKAALFENTAADTARLGDRLRRD</sequence>
<evidence type="ECO:0000313" key="2">
    <source>
        <dbReference type="Proteomes" id="UP000294662"/>
    </source>
</evidence>
<accession>A0A4V2Z7V9</accession>
<name>A0A4V2Z7V9_9RHOB</name>
<organism evidence="1 2">
    <name type="scientific">Antarcticimicrobium sediminis</name>
    <dbReference type="NCBI Taxonomy" id="2546227"/>
    <lineage>
        <taxon>Bacteria</taxon>
        <taxon>Pseudomonadati</taxon>
        <taxon>Pseudomonadota</taxon>
        <taxon>Alphaproteobacteria</taxon>
        <taxon>Rhodobacterales</taxon>
        <taxon>Paracoccaceae</taxon>
        <taxon>Antarcticimicrobium</taxon>
    </lineage>
</organism>
<dbReference type="InterPro" id="IPR009050">
    <property type="entry name" value="Globin-like_sf"/>
</dbReference>
<dbReference type="Gene3D" id="1.10.490.10">
    <property type="entry name" value="Globins"/>
    <property type="match status" value="1"/>
</dbReference>
<dbReference type="RefSeq" id="WP_132829200.1">
    <property type="nucleotide sequence ID" value="NZ_SMFP01000006.1"/>
</dbReference>
<dbReference type="EMBL" id="SMFP01000006">
    <property type="protein sequence ID" value="TDE37926.1"/>
    <property type="molecule type" value="Genomic_DNA"/>
</dbReference>
<dbReference type="SUPFAM" id="SSF46458">
    <property type="entry name" value="Globin-like"/>
    <property type="match status" value="1"/>
</dbReference>
<protein>
    <submittedName>
        <fullName evidence="1">Group III truncated hemoglobin</fullName>
    </submittedName>
</protein>
<keyword evidence="2" id="KW-1185">Reference proteome</keyword>
<dbReference type="InterPro" id="IPR012292">
    <property type="entry name" value="Globin/Proto"/>
</dbReference>
<evidence type="ECO:0000313" key="1">
    <source>
        <dbReference type="EMBL" id="TDE37926.1"/>
    </source>
</evidence>
<comment type="caution">
    <text evidence="1">The sequence shown here is derived from an EMBL/GenBank/DDBJ whole genome shotgun (WGS) entry which is preliminary data.</text>
</comment>
<reference evidence="1 2" key="1">
    <citation type="submission" date="2019-03" db="EMBL/GenBank/DDBJ databases">
        <authorList>
            <person name="Zhang S."/>
        </authorList>
    </citation>
    <scope>NUCLEOTIDE SEQUENCE [LARGE SCALE GENOMIC DNA]</scope>
    <source>
        <strain evidence="1 2">S4J41</strain>
    </source>
</reference>